<dbReference type="SMART" id="SM00342">
    <property type="entry name" value="HTH_ARAC"/>
    <property type="match status" value="1"/>
</dbReference>
<name>A0A1B2ABQ0_9SPHN</name>
<organism evidence="5 6">
    <name type="scientific">Tsuneonella dongtanensis</name>
    <dbReference type="NCBI Taxonomy" id="692370"/>
    <lineage>
        <taxon>Bacteria</taxon>
        <taxon>Pseudomonadati</taxon>
        <taxon>Pseudomonadota</taxon>
        <taxon>Alphaproteobacteria</taxon>
        <taxon>Sphingomonadales</taxon>
        <taxon>Erythrobacteraceae</taxon>
        <taxon>Tsuneonella</taxon>
    </lineage>
</organism>
<proteinExistence type="predicted"/>
<dbReference type="InterPro" id="IPR009057">
    <property type="entry name" value="Homeodomain-like_sf"/>
</dbReference>
<dbReference type="GO" id="GO:0043565">
    <property type="term" value="F:sequence-specific DNA binding"/>
    <property type="evidence" value="ECO:0007669"/>
    <property type="project" value="InterPro"/>
</dbReference>
<dbReference type="PANTHER" id="PTHR47893:SF1">
    <property type="entry name" value="REGULATORY PROTEIN PCHR"/>
    <property type="match status" value="1"/>
</dbReference>
<gene>
    <name evidence="5" type="primary">pchR</name>
    <name evidence="5" type="ORF">A6F68_01062</name>
</gene>
<dbReference type="InterPro" id="IPR018060">
    <property type="entry name" value="HTH_AraC"/>
</dbReference>
<keyword evidence="1" id="KW-0805">Transcription regulation</keyword>
<dbReference type="Proteomes" id="UP000092932">
    <property type="component" value="Chromosome"/>
</dbReference>
<evidence type="ECO:0000259" key="4">
    <source>
        <dbReference type="PROSITE" id="PS01124"/>
    </source>
</evidence>
<dbReference type="Gene3D" id="1.10.10.60">
    <property type="entry name" value="Homeodomain-like"/>
    <property type="match status" value="1"/>
</dbReference>
<sequence length="354" mass="40452">MARSHDRTGSPAHLPYRPVSLRDNATELRSLFAPNAIGSAIDRIVLDDTDGEGFLEFIELGPDFTLIVSRCRWEAERMLAYRGEGWVRMNFCLDAAAVFDFGDNGAFALNGAECRIFHQPRGLDCQHFITRHSQSICVTLSVKRGYLARELKLDATDLSEGFAGFVAGEHDSFFFERFALTPEMARTVRDMVQCPYAHQLRFLYQTSKAHELLCQAWDTAQRHDTVDVLPFRFTDEHRRRVVEVHDILDQTLDPAPSAVHLARRVGLNRNQLAYGFRKLYRTSVYEYHLTRRLDAAWDLLVTGEMTIAEVAYHVGYQHQASFTCAFRARFGMAPKEVRRGMRQTVAEAAEPARR</sequence>
<dbReference type="SUPFAM" id="SSF46689">
    <property type="entry name" value="Homeodomain-like"/>
    <property type="match status" value="1"/>
</dbReference>
<dbReference type="RefSeq" id="WP_198152683.1">
    <property type="nucleotide sequence ID" value="NZ_CP016591.1"/>
</dbReference>
<dbReference type="PRINTS" id="PR00032">
    <property type="entry name" value="HTHARAC"/>
</dbReference>
<evidence type="ECO:0000256" key="3">
    <source>
        <dbReference type="ARBA" id="ARBA00023163"/>
    </source>
</evidence>
<feature type="domain" description="HTH araC/xylS-type" evidence="4">
    <location>
        <begin position="242"/>
        <end position="340"/>
    </location>
</feature>
<evidence type="ECO:0000313" key="5">
    <source>
        <dbReference type="EMBL" id="ANY19583.1"/>
    </source>
</evidence>
<keyword evidence="3" id="KW-0804">Transcription</keyword>
<dbReference type="GO" id="GO:0003700">
    <property type="term" value="F:DNA-binding transcription factor activity"/>
    <property type="evidence" value="ECO:0007669"/>
    <property type="project" value="InterPro"/>
</dbReference>
<dbReference type="PROSITE" id="PS00018">
    <property type="entry name" value="EF_HAND_1"/>
    <property type="match status" value="1"/>
</dbReference>
<dbReference type="AlphaFoldDB" id="A0A1B2ABQ0"/>
<reference evidence="5 6" key="1">
    <citation type="submission" date="2016-07" db="EMBL/GenBank/DDBJ databases">
        <title>Complete genome sequence of Altererythrobacter dongtanensis KCTC 22672, a type strain with esterase isolated from tidal flat.</title>
        <authorList>
            <person name="Cheng H."/>
            <person name="Wu Y.-H."/>
            <person name="Zhou P."/>
            <person name="Huo Y.-Y."/>
            <person name="Wang C.-S."/>
            <person name="Xu X.-W."/>
        </authorList>
    </citation>
    <scope>NUCLEOTIDE SEQUENCE [LARGE SCALE GENOMIC DNA]</scope>
    <source>
        <strain evidence="5 6">KCTC 22672</strain>
    </source>
</reference>
<dbReference type="InterPro" id="IPR020449">
    <property type="entry name" value="Tscrpt_reg_AraC-type_HTH"/>
</dbReference>
<dbReference type="STRING" id="692370.A6F68_01062"/>
<dbReference type="InterPro" id="IPR018247">
    <property type="entry name" value="EF_Hand_1_Ca_BS"/>
</dbReference>
<accession>A0A1B2ABQ0</accession>
<keyword evidence="2" id="KW-0238">DNA-binding</keyword>
<dbReference type="Pfam" id="PF12833">
    <property type="entry name" value="HTH_18"/>
    <property type="match status" value="1"/>
</dbReference>
<dbReference type="PROSITE" id="PS01124">
    <property type="entry name" value="HTH_ARAC_FAMILY_2"/>
    <property type="match status" value="1"/>
</dbReference>
<evidence type="ECO:0000256" key="2">
    <source>
        <dbReference type="ARBA" id="ARBA00023125"/>
    </source>
</evidence>
<protein>
    <submittedName>
        <fullName evidence="5">Regulatory protein PchR</fullName>
    </submittedName>
</protein>
<dbReference type="PANTHER" id="PTHR47893">
    <property type="entry name" value="REGULATORY PROTEIN PCHR"/>
    <property type="match status" value="1"/>
</dbReference>
<dbReference type="InterPro" id="IPR053142">
    <property type="entry name" value="PchR_regulatory_protein"/>
</dbReference>
<dbReference type="EMBL" id="CP016591">
    <property type="protein sequence ID" value="ANY19583.1"/>
    <property type="molecule type" value="Genomic_DNA"/>
</dbReference>
<keyword evidence="6" id="KW-1185">Reference proteome</keyword>
<dbReference type="KEGG" id="ado:A6F68_01062"/>
<evidence type="ECO:0000313" key="6">
    <source>
        <dbReference type="Proteomes" id="UP000092932"/>
    </source>
</evidence>
<evidence type="ECO:0000256" key="1">
    <source>
        <dbReference type="ARBA" id="ARBA00023015"/>
    </source>
</evidence>